<dbReference type="EMBL" id="JBDKWZ010000014">
    <property type="protein sequence ID" value="MEN7550512.1"/>
    <property type="molecule type" value="Genomic_DNA"/>
</dbReference>
<evidence type="ECO:0000313" key="2">
    <source>
        <dbReference type="EMBL" id="MEN7550512.1"/>
    </source>
</evidence>
<comment type="caution">
    <text evidence="2">The sequence shown here is derived from an EMBL/GenBank/DDBJ whole genome shotgun (WGS) entry which is preliminary data.</text>
</comment>
<evidence type="ECO:0008006" key="4">
    <source>
        <dbReference type="Google" id="ProtNLM"/>
    </source>
</evidence>
<dbReference type="PANTHER" id="PTHR41339:SF1">
    <property type="entry name" value="SECRETED PROTEIN"/>
    <property type="match status" value="1"/>
</dbReference>
<gene>
    <name evidence="2" type="ORF">AAG747_21510</name>
</gene>
<dbReference type="AlphaFoldDB" id="A0AAW9S031"/>
<accession>A0AAW9S031</accession>
<keyword evidence="3" id="KW-1185">Reference proteome</keyword>
<evidence type="ECO:0000313" key="3">
    <source>
        <dbReference type="Proteomes" id="UP001403385"/>
    </source>
</evidence>
<proteinExistence type="predicted"/>
<dbReference type="RefSeq" id="WP_346823295.1">
    <property type="nucleotide sequence ID" value="NZ_JBDKWZ010000014.1"/>
</dbReference>
<feature type="chain" id="PRO_5043790924" description="T9SS C-terminal target domain-containing protein" evidence="1">
    <location>
        <begin position="22"/>
        <end position="503"/>
    </location>
</feature>
<feature type="signal peptide" evidence="1">
    <location>
        <begin position="1"/>
        <end position="21"/>
    </location>
</feature>
<dbReference type="Proteomes" id="UP001403385">
    <property type="component" value="Unassembled WGS sequence"/>
</dbReference>
<name>A0AAW9S031_9BACT</name>
<sequence>MKNFKLLRSFLGLGVAISSFFAVVSCQNETPFMDASGELEGVGAAKPVVVLGASPDANGNSYISSNRTLTSDTCYILNGFVRVTNGATLTINAGTHILGREDDGVNAPVNPGTLIVERGAKINAVGTPSSPVVFSGENKEVGAWGGVIILGRASNNLPGGLGEIEGLPVPGTTEGFYGADFSKGESFDDADNSGTLQYVRIEYAGNSIDEVSGNETNGLTLGSVGNGTTLDHVMVSYGNDDAFEFFGGTVDATYLIAYRNRDDNFDTDQGYKGRIQFGISVAAPADNITVAPVNGFESNGDSDDASTNFTDGTFSNFTVIGPIDPAGSSIASNYNTGALIRDASELDIFNSIIVGYPAYQLELETPGDFGSVVFAEGVTLVYPTYAGFTAQGTNVSGFTTAGLNNEVLSASSVAPIGATLHGQSGLKKAAWNIVNSGSDPVPDFVPNVEKGSDFTSSLLTSGFFNTSVDFRGAFGSAGDPANAGWNISSTWVDWYPADNNYCN</sequence>
<dbReference type="PROSITE" id="PS51257">
    <property type="entry name" value="PROKAR_LIPOPROTEIN"/>
    <property type="match status" value="1"/>
</dbReference>
<protein>
    <recommendedName>
        <fullName evidence="4">T9SS C-terminal target domain-containing protein</fullName>
    </recommendedName>
</protein>
<evidence type="ECO:0000256" key="1">
    <source>
        <dbReference type="SAM" id="SignalP"/>
    </source>
</evidence>
<reference evidence="2 3" key="1">
    <citation type="submission" date="2024-04" db="EMBL/GenBank/DDBJ databases">
        <title>Novel genus in family Flammeovirgaceae.</title>
        <authorList>
            <person name="Nguyen T.H."/>
            <person name="Vuong T.Q."/>
            <person name="Le H."/>
            <person name="Kim S.-G."/>
        </authorList>
    </citation>
    <scope>NUCLEOTIDE SEQUENCE [LARGE SCALE GENOMIC DNA]</scope>
    <source>
        <strain evidence="2 3">JCM 23209</strain>
    </source>
</reference>
<keyword evidence="1" id="KW-0732">Signal</keyword>
<organism evidence="2 3">
    <name type="scientific">Rapidithrix thailandica</name>
    <dbReference type="NCBI Taxonomy" id="413964"/>
    <lineage>
        <taxon>Bacteria</taxon>
        <taxon>Pseudomonadati</taxon>
        <taxon>Bacteroidota</taxon>
        <taxon>Cytophagia</taxon>
        <taxon>Cytophagales</taxon>
        <taxon>Flammeovirgaceae</taxon>
        <taxon>Rapidithrix</taxon>
    </lineage>
</organism>
<dbReference type="PANTHER" id="PTHR41339">
    <property type="entry name" value="LIPL48"/>
    <property type="match status" value="1"/>
</dbReference>